<organism evidence="1 2">
    <name type="scientific">Paracidovorax konjaci</name>
    <dbReference type="NCBI Taxonomy" id="32040"/>
    <lineage>
        <taxon>Bacteria</taxon>
        <taxon>Pseudomonadati</taxon>
        <taxon>Pseudomonadota</taxon>
        <taxon>Betaproteobacteria</taxon>
        <taxon>Burkholderiales</taxon>
        <taxon>Comamonadaceae</taxon>
        <taxon>Paracidovorax</taxon>
    </lineage>
</organism>
<protein>
    <recommendedName>
        <fullName evidence="3">DNA-binding protein</fullName>
    </recommendedName>
</protein>
<reference evidence="2" key="1">
    <citation type="submission" date="2016-10" db="EMBL/GenBank/DDBJ databases">
        <authorList>
            <person name="Varghese N."/>
            <person name="Submissions S."/>
        </authorList>
    </citation>
    <scope>NUCLEOTIDE SEQUENCE [LARGE SCALE GENOMIC DNA]</scope>
    <source>
        <strain evidence="2">DSM 7481</strain>
    </source>
</reference>
<evidence type="ECO:0008006" key="3">
    <source>
        <dbReference type="Google" id="ProtNLM"/>
    </source>
</evidence>
<keyword evidence="2" id="KW-1185">Reference proteome</keyword>
<accession>A0A1I1V900</accession>
<sequence length="141" mass="16255">MQDAKQNFAEKLRNAMEKAGYEARPSVLEREFNTRHWGKPMSLHGVRRWLRGETLPDPRKLATLSQWLQVPLQDFIGAVEPKVSPRAAESPGVWHSGMGYDDRKLFDIYLRLPVPQRRTVRDVILAIARAHAADEERRQNG</sequence>
<dbReference type="AlphaFoldDB" id="A0A1I1V900"/>
<proteinExistence type="predicted"/>
<dbReference type="Proteomes" id="UP000199517">
    <property type="component" value="Unassembled WGS sequence"/>
</dbReference>
<dbReference type="RefSeq" id="WP_092952127.1">
    <property type="nucleotide sequence ID" value="NZ_FOMQ01000006.1"/>
</dbReference>
<evidence type="ECO:0000313" key="2">
    <source>
        <dbReference type="Proteomes" id="UP000199517"/>
    </source>
</evidence>
<gene>
    <name evidence="1" type="ORF">SAMN04489710_106135</name>
</gene>
<dbReference type="EMBL" id="FOMQ01000006">
    <property type="protein sequence ID" value="SFD79492.1"/>
    <property type="molecule type" value="Genomic_DNA"/>
</dbReference>
<dbReference type="STRING" id="32040.SAMN04489710_106135"/>
<dbReference type="OrthoDB" id="8908960at2"/>
<name>A0A1I1V900_9BURK</name>
<evidence type="ECO:0000313" key="1">
    <source>
        <dbReference type="EMBL" id="SFD79492.1"/>
    </source>
</evidence>